<accession>A0AC34PWR8</accession>
<organism evidence="1 2">
    <name type="scientific">Panagrolaimus sp. JU765</name>
    <dbReference type="NCBI Taxonomy" id="591449"/>
    <lineage>
        <taxon>Eukaryota</taxon>
        <taxon>Metazoa</taxon>
        <taxon>Ecdysozoa</taxon>
        <taxon>Nematoda</taxon>
        <taxon>Chromadorea</taxon>
        <taxon>Rhabditida</taxon>
        <taxon>Tylenchina</taxon>
        <taxon>Panagrolaimomorpha</taxon>
        <taxon>Panagrolaimoidea</taxon>
        <taxon>Panagrolaimidae</taxon>
        <taxon>Panagrolaimus</taxon>
    </lineage>
</organism>
<evidence type="ECO:0000313" key="2">
    <source>
        <dbReference type="WBParaSite" id="JU765_v2.g1072.t1"/>
    </source>
</evidence>
<reference evidence="2" key="1">
    <citation type="submission" date="2022-11" db="UniProtKB">
        <authorList>
            <consortium name="WormBaseParasite"/>
        </authorList>
    </citation>
    <scope>IDENTIFICATION</scope>
</reference>
<protein>
    <submittedName>
        <fullName evidence="2">Uncharacterized protein</fullName>
    </submittedName>
</protein>
<dbReference type="Proteomes" id="UP000887576">
    <property type="component" value="Unplaced"/>
</dbReference>
<dbReference type="WBParaSite" id="JU765_v2.g1072.t1">
    <property type="protein sequence ID" value="JU765_v2.g1072.t1"/>
    <property type="gene ID" value="JU765_v2.g1072"/>
</dbReference>
<sequence length="359" mass="41649">MNFSGILFIFTLCSTPFAYNVSSEYFAFAAEPDKGGLPDQRIEEEDHDSKPFCTGKLWYKFEFEPKNHSIKNSRLTNGAFHCEGNGSLPNVAYCITSRVINDDIFTEHAVDVSCYEEYDLNDTRCSGDPLCYMQYGYNKHTNKSELFQQCCCFVDNCFATDLFFLSINLITMGLLLGPTVICFIKFFEQFPSSKVSLRLLLKKRTKLDQVLSKLRSSGTDPFLLTFTRRIDVSEMMAKKKQCKIYEMNRGKNEQDRFERRIRHHYRIGKLNRMTTKLHLLKKSEIDLYKEHEQDRLRILQYIDGKKEEASREQTSKVDTPENPEKMESNVQKAPTPGKQETESPKPQKNEDDDAKTPPN</sequence>
<proteinExistence type="predicted"/>
<evidence type="ECO:0000313" key="1">
    <source>
        <dbReference type="Proteomes" id="UP000887576"/>
    </source>
</evidence>
<name>A0AC34PWR8_9BILA</name>